<organism evidence="2 3">
    <name type="scientific">Trifolium medium</name>
    <dbReference type="NCBI Taxonomy" id="97028"/>
    <lineage>
        <taxon>Eukaryota</taxon>
        <taxon>Viridiplantae</taxon>
        <taxon>Streptophyta</taxon>
        <taxon>Embryophyta</taxon>
        <taxon>Tracheophyta</taxon>
        <taxon>Spermatophyta</taxon>
        <taxon>Magnoliopsida</taxon>
        <taxon>eudicotyledons</taxon>
        <taxon>Gunneridae</taxon>
        <taxon>Pentapetalae</taxon>
        <taxon>rosids</taxon>
        <taxon>fabids</taxon>
        <taxon>Fabales</taxon>
        <taxon>Fabaceae</taxon>
        <taxon>Papilionoideae</taxon>
        <taxon>50 kb inversion clade</taxon>
        <taxon>NPAAA clade</taxon>
        <taxon>Hologalegina</taxon>
        <taxon>IRL clade</taxon>
        <taxon>Trifolieae</taxon>
        <taxon>Trifolium</taxon>
    </lineage>
</organism>
<keyword evidence="3" id="KW-1185">Reference proteome</keyword>
<name>A0A392P6K4_9FABA</name>
<reference evidence="2 3" key="1">
    <citation type="journal article" date="2018" name="Front. Plant Sci.">
        <title>Red Clover (Trifolium pratense) and Zigzag Clover (T. medium) - A Picture of Genomic Similarities and Differences.</title>
        <authorList>
            <person name="Dluhosova J."/>
            <person name="Istvanek J."/>
            <person name="Nedelnik J."/>
            <person name="Repkova J."/>
        </authorList>
    </citation>
    <scope>NUCLEOTIDE SEQUENCE [LARGE SCALE GENOMIC DNA]</scope>
    <source>
        <strain evidence="3">cv. 10/8</strain>
        <tissue evidence="2">Leaf</tissue>
    </source>
</reference>
<evidence type="ECO:0000256" key="1">
    <source>
        <dbReference type="SAM" id="MobiDB-lite"/>
    </source>
</evidence>
<protein>
    <submittedName>
        <fullName evidence="2">Uncharacterized protein</fullName>
    </submittedName>
</protein>
<accession>A0A392P6K4</accession>
<feature type="non-terminal residue" evidence="2">
    <location>
        <position position="1"/>
    </location>
</feature>
<dbReference type="PANTHER" id="PTHR34222:SF28">
    <property type="entry name" value="CCHC-TYPE DOMAIN-CONTAINING PROTEIN"/>
    <property type="match status" value="1"/>
</dbReference>
<sequence length="180" mass="20071">LPIANGPRTHQLKSELADCKQGGLTVVAYYSKLKTLWDELANYEQIPICKCKGCTCGITSKLEKRREEEKVHQFLMGLDDAAYGNVRSNMLASDPLPSLNRIYSAAVQEERVRSITRTKERKRAGHDVGNCFQLVGYPDWWGDRPKGEKKSGGKGKLQTHVGAGRGRGACVRAIMQHELK</sequence>
<evidence type="ECO:0000313" key="2">
    <source>
        <dbReference type="EMBL" id="MCI07384.1"/>
    </source>
</evidence>
<dbReference type="EMBL" id="LXQA010065192">
    <property type="protein sequence ID" value="MCI07384.1"/>
    <property type="molecule type" value="Genomic_DNA"/>
</dbReference>
<proteinExistence type="predicted"/>
<dbReference type="PANTHER" id="PTHR34222">
    <property type="entry name" value="GAG_PRE-INTEGRS DOMAIN-CONTAINING PROTEIN"/>
    <property type="match status" value="1"/>
</dbReference>
<dbReference type="Proteomes" id="UP000265520">
    <property type="component" value="Unassembled WGS sequence"/>
</dbReference>
<comment type="caution">
    <text evidence="2">The sequence shown here is derived from an EMBL/GenBank/DDBJ whole genome shotgun (WGS) entry which is preliminary data.</text>
</comment>
<dbReference type="AlphaFoldDB" id="A0A392P6K4"/>
<evidence type="ECO:0000313" key="3">
    <source>
        <dbReference type="Proteomes" id="UP000265520"/>
    </source>
</evidence>
<feature type="region of interest" description="Disordered" evidence="1">
    <location>
        <begin position="143"/>
        <end position="162"/>
    </location>
</feature>